<feature type="compositionally biased region" description="Acidic residues" evidence="6">
    <location>
        <begin position="1245"/>
        <end position="1254"/>
    </location>
</feature>
<feature type="region of interest" description="Disordered" evidence="6">
    <location>
        <begin position="1"/>
        <end position="85"/>
    </location>
</feature>
<keyword evidence="3 7" id="KW-1133">Transmembrane helix</keyword>
<feature type="compositionally biased region" description="Basic and acidic residues" evidence="6">
    <location>
        <begin position="1182"/>
        <end position="1193"/>
    </location>
</feature>
<dbReference type="PANTHER" id="PTHR46726">
    <property type="entry name" value="TWO PORE CHANNEL 3"/>
    <property type="match status" value="1"/>
</dbReference>
<evidence type="ECO:0000256" key="4">
    <source>
        <dbReference type="ARBA" id="ARBA00023136"/>
    </source>
</evidence>
<accession>A0A0G4FTS0</accession>
<feature type="transmembrane region" description="Helical" evidence="7">
    <location>
        <begin position="705"/>
        <end position="725"/>
    </location>
</feature>
<dbReference type="Gene3D" id="1.10.287.70">
    <property type="match status" value="2"/>
</dbReference>
<keyword evidence="2 7" id="KW-0812">Transmembrane</keyword>
<feature type="transmembrane region" description="Helical" evidence="7">
    <location>
        <begin position="769"/>
        <end position="799"/>
    </location>
</feature>
<dbReference type="VEuPathDB" id="CryptoDB:Cvel_3745"/>
<reference evidence="9" key="1">
    <citation type="submission" date="2014-11" db="EMBL/GenBank/DDBJ databases">
        <authorList>
            <person name="Otto D Thomas"/>
            <person name="Naeem Raeece"/>
        </authorList>
    </citation>
    <scope>NUCLEOTIDE SEQUENCE</scope>
</reference>
<name>A0A0G4FTS0_9ALVE</name>
<feature type="transmembrane region" description="Helical" evidence="7">
    <location>
        <begin position="485"/>
        <end position="512"/>
    </location>
</feature>
<dbReference type="Gene3D" id="1.20.120.350">
    <property type="entry name" value="Voltage-gated potassium channels. Chain C"/>
    <property type="match status" value="1"/>
</dbReference>
<protein>
    <recommendedName>
        <fullName evidence="8">Ion transport domain-containing protein</fullName>
    </recommendedName>
</protein>
<feature type="compositionally biased region" description="Low complexity" evidence="6">
    <location>
        <begin position="1526"/>
        <end position="1535"/>
    </location>
</feature>
<keyword evidence="4 7" id="KW-0472">Membrane</keyword>
<dbReference type="GO" id="GO:0016020">
    <property type="term" value="C:membrane"/>
    <property type="evidence" value="ECO:0007669"/>
    <property type="project" value="UniProtKB-SubCell"/>
</dbReference>
<dbReference type="InterPro" id="IPR005821">
    <property type="entry name" value="Ion_trans_dom"/>
</dbReference>
<dbReference type="SUPFAM" id="SSF81324">
    <property type="entry name" value="Voltage-gated potassium channels"/>
    <property type="match status" value="1"/>
</dbReference>
<feature type="region of interest" description="Disordered" evidence="6">
    <location>
        <begin position="933"/>
        <end position="961"/>
    </location>
</feature>
<organism evidence="9">
    <name type="scientific">Chromera velia CCMP2878</name>
    <dbReference type="NCBI Taxonomy" id="1169474"/>
    <lineage>
        <taxon>Eukaryota</taxon>
        <taxon>Sar</taxon>
        <taxon>Alveolata</taxon>
        <taxon>Colpodellida</taxon>
        <taxon>Chromeraceae</taxon>
        <taxon>Chromera</taxon>
    </lineage>
</organism>
<dbReference type="Pfam" id="PF00520">
    <property type="entry name" value="Ion_trans"/>
    <property type="match status" value="2"/>
</dbReference>
<proteinExistence type="predicted"/>
<evidence type="ECO:0000256" key="3">
    <source>
        <dbReference type="ARBA" id="ARBA00022989"/>
    </source>
</evidence>
<feature type="region of interest" description="Disordered" evidence="6">
    <location>
        <begin position="1100"/>
        <end position="1535"/>
    </location>
</feature>
<feature type="transmembrane region" description="Helical" evidence="7">
    <location>
        <begin position="398"/>
        <end position="431"/>
    </location>
</feature>
<gene>
    <name evidence="9" type="ORF">Cvel_3745</name>
</gene>
<feature type="compositionally biased region" description="Low complexity" evidence="6">
    <location>
        <begin position="1222"/>
        <end position="1239"/>
    </location>
</feature>
<evidence type="ECO:0000256" key="6">
    <source>
        <dbReference type="SAM" id="MobiDB-lite"/>
    </source>
</evidence>
<dbReference type="InterPro" id="IPR011992">
    <property type="entry name" value="EF-hand-dom_pair"/>
</dbReference>
<feature type="compositionally biased region" description="Gly residues" evidence="6">
    <location>
        <begin position="1307"/>
        <end position="1317"/>
    </location>
</feature>
<feature type="transmembrane region" description="Helical" evidence="7">
    <location>
        <begin position="358"/>
        <end position="377"/>
    </location>
</feature>
<feature type="domain" description="Ion transport" evidence="8">
    <location>
        <begin position="634"/>
        <end position="894"/>
    </location>
</feature>
<dbReference type="Gene3D" id="1.10.238.10">
    <property type="entry name" value="EF-hand"/>
    <property type="match status" value="1"/>
</dbReference>
<evidence type="ECO:0000259" key="8">
    <source>
        <dbReference type="Pfam" id="PF00520"/>
    </source>
</evidence>
<evidence type="ECO:0000256" key="2">
    <source>
        <dbReference type="ARBA" id="ARBA00022692"/>
    </source>
</evidence>
<dbReference type="PANTHER" id="PTHR46726:SF1">
    <property type="entry name" value="TWO-PORE CALCIUM CHANNEL 3"/>
    <property type="match status" value="1"/>
</dbReference>
<comment type="subcellular location">
    <subcellularLocation>
        <location evidence="1">Membrane</location>
        <topology evidence="1">Multi-pass membrane protein</topology>
    </subcellularLocation>
</comment>
<feature type="transmembrane region" description="Helical" evidence="7">
    <location>
        <begin position="317"/>
        <end position="338"/>
    </location>
</feature>
<feature type="compositionally biased region" description="Basic and acidic residues" evidence="6">
    <location>
        <begin position="1343"/>
        <end position="1360"/>
    </location>
</feature>
<feature type="compositionally biased region" description="Polar residues" evidence="6">
    <location>
        <begin position="1388"/>
        <end position="1402"/>
    </location>
</feature>
<dbReference type="EMBL" id="CDMZ01000628">
    <property type="protein sequence ID" value="CEM18289.1"/>
    <property type="molecule type" value="Genomic_DNA"/>
</dbReference>
<keyword evidence="5" id="KW-0175">Coiled coil</keyword>
<feature type="transmembrane region" description="Helical" evidence="7">
    <location>
        <begin position="638"/>
        <end position="659"/>
    </location>
</feature>
<feature type="transmembrane region" description="Helical" evidence="7">
    <location>
        <begin position="857"/>
        <end position="890"/>
    </location>
</feature>
<evidence type="ECO:0000256" key="7">
    <source>
        <dbReference type="SAM" id="Phobius"/>
    </source>
</evidence>
<dbReference type="InterPro" id="IPR027359">
    <property type="entry name" value="Volt_channel_dom_sf"/>
</dbReference>
<feature type="coiled-coil region" evidence="5">
    <location>
        <begin position="1574"/>
        <end position="1601"/>
    </location>
</feature>
<sequence>MEDPPLSPDGDVASPGADSQGEGPTMERDGAPSPSGLNTSGRVGGVGDGHPTSQTVREQEEEETGERTKGAGTVAGMKSKKSIFQSAGKSVIAKLRVDETEGNEGGAVSRGTAKKRATLADVVLAAKDEAKKEKLKDKETEKTLWVNRTARAAERAGMVRLSMAIKRVERNRNSQQSGVDVAYKHGPAYATSTFLKEKVPLTKEPGLVVTSDFVDSLSDEDRLVMSAGCLGDALEGRVTALRLLERPRLQSMYRLQNSSGMRMGLAWLCFLFTMLSFVDFQWGSTRVTFNEASAWQLAAICRYLRLNRHERLMEFPFDFPLCAGIEAAVLLVLLSFSVCSQFHSPFWSPFSPLGLFDLVFAWGLAADLVAFIAVGDLTHARALRMFRPLGIIRYNPKFARLILALLRCIPFVLDILVLMALVSVMFFLIGLRAGEGCEAPEDSNEEVGGLVFSDSESLYVNLLGMFSLDNYPDIAQTTQRLCAPIVLYILVYGLIAVVLILNVPVAVVIDAYKQFRTIQLLKERMHEKVSLFTSFRLADLEDTGKLTVGRLTEVFSRMLGEKRVDAERVRTLFSLCDENVDSWLDPVEFLEIAEVSLWVGLPYRPLIARGWSPWVSFRKFCNRWFHFDKIVKSSWFEAMMMIIVTVNVVLLVLDTVGYFSEEEQTQYLEPVDLVFFAIFGVEAILKIIGLSVQGYFSDGWNVLDFSILMVTAVTNSLYAVVGRFARLGRLLKAARILRTGRALRLLRYLYVVLPMFSTFTRLFDLVQKFFVSIPAVLSVLVVIFTIIYLYAAMGLLVFGMDADVQKVNALPKSEILDGHAEVNLSFGVFAVPDYWVLSSFESFPAAVVTLMQIPLSAGWVSVLFFMSAFVLIFMLGLSVLTSVLIEVFSAMEDDTKRKRRFKTTRTLLLERQARWAQRWAGLRLLQKRTRTKKGLATDEEGEAEEKDEKGGKGGSSEGQRDSKILEAVDAETAMSTTELLLRKLFLASLDMGIVETREIVYVSSVIQHPYALMRTLEGRQIARTQMCGFNETRSQNALLLLLRRCETALLNEPDAIIREIETFLCTAASAQEVWLEAAVRRETQSTELIRKVAGAFQKMSPFSRKTADSSPASPSPRSKGLGVLKDKFQQRSKSWKDAVGKGAERPNAPQDSFSWQQEEEGEGGAASEESPTLGHVPSRRSGHPERVIEEDARGTSPLLLGALETPPRTVRTEPVQEESVEEPPVGATSPKAPAASTASIPGQINEDEDDEDEAALLAEVTGGPQDPGTRGEGVGGGGPFIFQVEAEASDSPADGTSRSRVVMPSTGGSGCAGGGDGKVSNDPASRNQAMSRVRFPGPAGSLSEKENHGDDPDRRTEGRVGGRGSIDSLLDVVTGGGEGGLLGRATLAPSSGKLTKRAPTTNGFGETDSEGSDGGGGEDPFESSEAAAEAQRRARMMPRKSSVVRDTHAVALSAIGGLQKSHTKTKRLTIVKDNENDNGVQTVDWRGEGDTTEFDAPDPQVTTGQGSEKPKSPPDPDPRVPPSPSSGPATASSGPKASVLHTVMIETAHPATTSEGPPQLSRRIFGGVYLWRTRRWANEDLEEAEDLVRAFQNALRLLKVLLRKRFESDFAVECLDERDDCAVHGTNATE</sequence>
<evidence type="ECO:0000313" key="9">
    <source>
        <dbReference type="EMBL" id="CEM18289.1"/>
    </source>
</evidence>
<dbReference type="SUPFAM" id="SSF47473">
    <property type="entry name" value="EF-hand"/>
    <property type="match status" value="1"/>
</dbReference>
<feature type="compositionally biased region" description="Gly residues" evidence="6">
    <location>
        <begin position="1270"/>
        <end position="1279"/>
    </location>
</feature>
<feature type="domain" description="Ion transport" evidence="8">
    <location>
        <begin position="351"/>
        <end position="516"/>
    </location>
</feature>
<feature type="transmembrane region" description="Helical" evidence="7">
    <location>
        <begin position="745"/>
        <end position="763"/>
    </location>
</feature>
<feature type="compositionally biased region" description="Low complexity" evidence="6">
    <location>
        <begin position="1109"/>
        <end position="1118"/>
    </location>
</feature>
<feature type="transmembrane region" description="Helical" evidence="7">
    <location>
        <begin position="264"/>
        <end position="282"/>
    </location>
</feature>
<evidence type="ECO:0000256" key="1">
    <source>
        <dbReference type="ARBA" id="ARBA00004141"/>
    </source>
</evidence>
<evidence type="ECO:0000256" key="5">
    <source>
        <dbReference type="SAM" id="Coils"/>
    </source>
</evidence>
<feature type="compositionally biased region" description="Basic and acidic residues" evidence="6">
    <location>
        <begin position="1124"/>
        <end position="1144"/>
    </location>
</feature>
<dbReference type="GO" id="GO:0005216">
    <property type="term" value="F:monoatomic ion channel activity"/>
    <property type="evidence" value="ECO:0007669"/>
    <property type="project" value="InterPro"/>
</dbReference>
<feature type="compositionally biased region" description="Basic and acidic residues" evidence="6">
    <location>
        <begin position="1508"/>
        <end position="1518"/>
    </location>
</feature>